<comment type="caution">
    <text evidence="4">The sequence shown here is derived from an EMBL/GenBank/DDBJ whole genome shotgun (WGS) entry which is preliminary data.</text>
</comment>
<dbReference type="InterPro" id="IPR044068">
    <property type="entry name" value="CB"/>
</dbReference>
<feature type="domain" description="Core-binding (CB)" evidence="3">
    <location>
        <begin position="1"/>
        <end position="87"/>
    </location>
</feature>
<evidence type="ECO:0000313" key="4">
    <source>
        <dbReference type="EMBL" id="MCZ4093380.1"/>
    </source>
</evidence>
<evidence type="ECO:0000259" key="3">
    <source>
        <dbReference type="PROSITE" id="PS51900"/>
    </source>
</evidence>
<reference evidence="4" key="1">
    <citation type="submission" date="2022-10" db="EMBL/GenBank/DDBJ databases">
        <title>Whole genome sequencing of three plant growth promoting bacteria isolated from Vachellia tortilis subsp. raddiana in Morocco.</title>
        <authorList>
            <person name="Hnini M."/>
            <person name="Zouagui R."/>
            <person name="Zouagui H."/>
            <person name="Chemao Elfihri M.-W."/>
            <person name="Ibrahimi A."/>
            <person name="Sbabou L."/>
            <person name="Aurag J."/>
        </authorList>
    </citation>
    <scope>NUCLEOTIDE SEQUENCE</scope>
    <source>
        <strain evidence="4">LMR678</strain>
    </source>
</reference>
<keyword evidence="1" id="KW-0229">DNA integration</keyword>
<sequence length="626" mass="69549">MADAFRHHHAASSRDTQRHCWMALRSFARFVVEDGQVPSADDLTSAMVGRYVAWLDRQVVGQTNQPWSKGSRANVLMQLRQMIDWTKRRHPSRLPSRIDFPWRVWPKRNADARPRLGAADLKAILRACYEEIDEAWERFEAGRKILAASGSVDGVDPELCELVRALIRVNDGVLPSRTLAIRSGVNISAVNRHGGLRHLGGYLHLTGETVVAFFIALSIQTAGNPDALRLVTRDCQVAHPLDEHRIIVEWAKPRAGAKVKRAQRRSFDRRRRHAAPNLIDKLLAMTAPLAARASRQDRNRLFLVKSEKKDAVTLVVEATLSQALKAFIKRSNARISIWNKAAPERARQLLPDFAAVLLRGSVATEYYKASGGDIVATQDVLNHARADTTELYIKGPQTRRIQGETIARLQELMLGWIVGPKADAQDQAQRDSIALANDATVPFSHDCLNPATGTAPGSAAGRICRHFGGCLRCPGLVIPIDAEHMARVLQAKEELDRARERIDPRRFELLYAPSLRILTDDILPDFPQSLHAEAERRMSALPTLPGLGERCKRQRHPILQSRQGQRFGYRRARYGQTRSGISTAIAPAQTGVTSRSTGDLPWPTTAGSAIRNGLTGERRPNCSCGA</sequence>
<name>A0ABT4KN28_9HYPH</name>
<evidence type="ECO:0000256" key="2">
    <source>
        <dbReference type="PROSITE-ProRule" id="PRU01248"/>
    </source>
</evidence>
<keyword evidence="5" id="KW-1185">Reference proteome</keyword>
<gene>
    <name evidence="4" type="ORF">O3W52_26395</name>
</gene>
<accession>A0ABT4KN28</accession>
<evidence type="ECO:0000256" key="1">
    <source>
        <dbReference type="ARBA" id="ARBA00022908"/>
    </source>
</evidence>
<protein>
    <recommendedName>
        <fullName evidence="3">Core-binding (CB) domain-containing protein</fullName>
    </recommendedName>
</protein>
<organism evidence="4 5">
    <name type="scientific">Sinorhizobium psoraleae</name>
    <dbReference type="NCBI Taxonomy" id="520838"/>
    <lineage>
        <taxon>Bacteria</taxon>
        <taxon>Pseudomonadati</taxon>
        <taxon>Pseudomonadota</taxon>
        <taxon>Alphaproteobacteria</taxon>
        <taxon>Hyphomicrobiales</taxon>
        <taxon>Rhizobiaceae</taxon>
        <taxon>Sinorhizobium/Ensifer group</taxon>
        <taxon>Sinorhizobium</taxon>
    </lineage>
</organism>
<dbReference type="PROSITE" id="PS51900">
    <property type="entry name" value="CB"/>
    <property type="match status" value="1"/>
</dbReference>
<proteinExistence type="predicted"/>
<dbReference type="Proteomes" id="UP001079430">
    <property type="component" value="Unassembled WGS sequence"/>
</dbReference>
<evidence type="ECO:0000313" key="5">
    <source>
        <dbReference type="Proteomes" id="UP001079430"/>
    </source>
</evidence>
<dbReference type="EMBL" id="JAPVOI010000005">
    <property type="protein sequence ID" value="MCZ4093380.1"/>
    <property type="molecule type" value="Genomic_DNA"/>
</dbReference>
<keyword evidence="2" id="KW-0238">DNA-binding</keyword>